<dbReference type="InterPro" id="IPR053245">
    <property type="entry name" value="MitoProcess-Associated"/>
</dbReference>
<dbReference type="Gene3D" id="2.130.10.30">
    <property type="entry name" value="Regulator of chromosome condensation 1/beta-lactamase-inhibitor protein II"/>
    <property type="match status" value="1"/>
</dbReference>
<comment type="caution">
    <text evidence="3">The sequence shown here is derived from an EMBL/GenBank/DDBJ whole genome shotgun (WGS) entry which is preliminary data.</text>
</comment>
<evidence type="ECO:0000256" key="2">
    <source>
        <dbReference type="SAM" id="Phobius"/>
    </source>
</evidence>
<feature type="repeat" description="RCC1" evidence="1">
    <location>
        <begin position="448"/>
        <end position="505"/>
    </location>
</feature>
<dbReference type="VEuPathDB" id="FungiDB:GVI51_L13123"/>
<reference evidence="3 5" key="1">
    <citation type="submission" date="2015-10" db="EMBL/GenBank/DDBJ databases">
        <title>Draft genomes sequences of Candida glabrata isolates 1A, 1B, 2A, 2B, 3A and 3B.</title>
        <authorList>
            <person name="Haavelsrud O.E."/>
            <person name="Gaustad P."/>
        </authorList>
    </citation>
    <scope>NUCLEOTIDE SEQUENCE [LARGE SCALE GENOMIC DNA]</scope>
    <source>
        <strain evidence="3">910700640</strain>
    </source>
</reference>
<gene>
    <name evidence="4" type="ORF">AO440_004864</name>
    <name evidence="3" type="ORF">AO440_005026</name>
</gene>
<dbReference type="VEuPathDB" id="FungiDB:B1J91_L13178g"/>
<dbReference type="PROSITE" id="PS50012">
    <property type="entry name" value="RCC1_3"/>
    <property type="match status" value="2"/>
</dbReference>
<dbReference type="InterPro" id="IPR000408">
    <property type="entry name" value="Reg_chr_condens"/>
</dbReference>
<keyword evidence="2" id="KW-0812">Transmembrane</keyword>
<dbReference type="VEuPathDB" id="FungiDB:CAGL0L13178g"/>
<evidence type="ECO:0000313" key="3">
    <source>
        <dbReference type="EMBL" id="KTA99280.1"/>
    </source>
</evidence>
<evidence type="ECO:0000313" key="4">
    <source>
        <dbReference type="EMBL" id="KTB02904.1"/>
    </source>
</evidence>
<keyword evidence="2" id="KW-0472">Membrane</keyword>
<dbReference type="InterPro" id="IPR009091">
    <property type="entry name" value="RCC1/BLIP-II"/>
</dbReference>
<dbReference type="VEuPathDB" id="FungiDB:GWK60_L17105"/>
<dbReference type="PANTHER" id="PTHR47563:SF1">
    <property type="entry name" value="PROTEIN FMP25, MITOCHONDRIAL"/>
    <property type="match status" value="1"/>
</dbReference>
<evidence type="ECO:0000256" key="1">
    <source>
        <dbReference type="PROSITE-ProRule" id="PRU00235"/>
    </source>
</evidence>
<protein>
    <submittedName>
        <fullName evidence="3">Protein FMP25, mitochondrial</fullName>
    </submittedName>
</protein>
<organism evidence="3 5">
    <name type="scientific">Candida glabrata</name>
    <name type="common">Yeast</name>
    <name type="synonym">Torulopsis glabrata</name>
    <dbReference type="NCBI Taxonomy" id="5478"/>
    <lineage>
        <taxon>Eukaryota</taxon>
        <taxon>Fungi</taxon>
        <taxon>Dikarya</taxon>
        <taxon>Ascomycota</taxon>
        <taxon>Saccharomycotina</taxon>
        <taxon>Saccharomycetes</taxon>
        <taxon>Saccharomycetales</taxon>
        <taxon>Saccharomycetaceae</taxon>
        <taxon>Nakaseomyces</taxon>
    </lineage>
</organism>
<accession>A0A0W0E4C1</accession>
<dbReference type="SUPFAM" id="SSF50985">
    <property type="entry name" value="RCC1/BLIP-II"/>
    <property type="match status" value="1"/>
</dbReference>
<dbReference type="Pfam" id="PF00415">
    <property type="entry name" value="RCC1"/>
    <property type="match status" value="1"/>
</dbReference>
<dbReference type="AlphaFoldDB" id="A0A0W0E4C1"/>
<dbReference type="EMBL" id="LLZZ01000122">
    <property type="protein sequence ID" value="KTB02904.1"/>
    <property type="molecule type" value="Genomic_DNA"/>
</dbReference>
<evidence type="ECO:0000313" key="5">
    <source>
        <dbReference type="Proteomes" id="UP000054886"/>
    </source>
</evidence>
<dbReference type="PANTHER" id="PTHR47563">
    <property type="entry name" value="PROTEIN FMP25, MITOCHONDRIAL"/>
    <property type="match status" value="1"/>
</dbReference>
<feature type="repeat" description="RCC1" evidence="1">
    <location>
        <begin position="506"/>
        <end position="558"/>
    </location>
</feature>
<dbReference type="Pfam" id="PF13540">
    <property type="entry name" value="RCC1_2"/>
    <property type="match status" value="1"/>
</dbReference>
<feature type="transmembrane region" description="Helical" evidence="2">
    <location>
        <begin position="80"/>
        <end position="101"/>
    </location>
</feature>
<name>A0A0W0E4C1_CANGB</name>
<dbReference type="EMBL" id="LLZZ01000146">
    <property type="protein sequence ID" value="KTA99280.1"/>
    <property type="molecule type" value="Genomic_DNA"/>
</dbReference>
<dbReference type="Proteomes" id="UP000054886">
    <property type="component" value="Unassembled WGS sequence"/>
</dbReference>
<keyword evidence="2" id="KW-1133">Transmembrane helix</keyword>
<proteinExistence type="predicted"/>
<sequence>MMLSRVSARLPRCLIAHSRRLYSMTPQFDESEMFGEKLEGKPYKAKRLNKFDYDWTKDVKHQASQEEIESRYVKMMKLNAIFKGLGLFVLIGGGATLYLSWPNIKSKYIILGKSNQLPSDGSEAIFAKKEPVLVGNVSKEGTHVLMFGQMNKSTIPKAIKEAFNKELKDLIILDDKKKCLGVDQAGNLVDILSDDVILRGQKLEQLKLSGKTIYALNKDGKILIIPVGHIDNLSKYLDYHRSWLFPWRKYPVYNNQIDINHVFNTRKGEKKISQFDVGKDHLVLISNHGKAYTCSTDGSDGNKESFGQFGIPYFSKFDTFPVAHELHEIEMLNNSFDQSGNVISKSIEQVACGDYHTLARDSLGNLYSFGWNRFGQLAMPISYKSESIPYPKIINGAFNAHFPGANALDIKCIDLNCSAETSYVTMKASPKSGHIVGESKKAIDMNKEHYFAFGNGLEGELGNGIYKNSQQEPTRIKFENAKPVGDIKVKQWYTGPHHVICKLDDGRLVAWGRNDSGQLGIGKKIKQSKPTNVPAVLLQGQSKKLSDLSETIITLNPNERVFTSSSTSCIYNY</sequence>
<dbReference type="GO" id="GO:0005743">
    <property type="term" value="C:mitochondrial inner membrane"/>
    <property type="evidence" value="ECO:0007669"/>
    <property type="project" value="EnsemblFungi"/>
</dbReference>
<dbReference type="GO" id="GO:0034551">
    <property type="term" value="P:mitochondrial respiratory chain complex III assembly"/>
    <property type="evidence" value="ECO:0007669"/>
    <property type="project" value="EnsemblFungi"/>
</dbReference>